<feature type="compositionally biased region" description="Basic and acidic residues" evidence="1">
    <location>
        <begin position="1"/>
        <end position="31"/>
    </location>
</feature>
<dbReference type="AlphaFoldDB" id="A0A9E7HPC1"/>
<organism evidence="2 3">
    <name type="scientific">Musa troglodytarum</name>
    <name type="common">fe'i banana</name>
    <dbReference type="NCBI Taxonomy" id="320322"/>
    <lineage>
        <taxon>Eukaryota</taxon>
        <taxon>Viridiplantae</taxon>
        <taxon>Streptophyta</taxon>
        <taxon>Embryophyta</taxon>
        <taxon>Tracheophyta</taxon>
        <taxon>Spermatophyta</taxon>
        <taxon>Magnoliopsida</taxon>
        <taxon>Liliopsida</taxon>
        <taxon>Zingiberales</taxon>
        <taxon>Musaceae</taxon>
        <taxon>Musa</taxon>
    </lineage>
</organism>
<keyword evidence="3" id="KW-1185">Reference proteome</keyword>
<feature type="region of interest" description="Disordered" evidence="1">
    <location>
        <begin position="1"/>
        <end position="43"/>
    </location>
</feature>
<evidence type="ECO:0000313" key="2">
    <source>
        <dbReference type="EMBL" id="URE37470.1"/>
    </source>
</evidence>
<sequence length="732" mass="78078">MAPSRKDGLGRDEDSDRSPDGDAAEGYRENEGSGSAAAADHPLGRGVGVVGRLRGLLRGESDGDLSHEGSGGWEDGVLRWLHALDLQVLGACRADERSKPLLKLNVSSGPAEERLLAQLSQHFEASEVGMLARCLYVPLVSVRVGKVKKRGNILCPTPTSVFTTGILSVNICPGKLCCCEVGVCDVLLRSLIYEPRRGRLNLNLLPSSNMHISFTGDDGCTERLAVLSNEFDSSDVIIKEISADTSGRSFLLKFPGHRALYYWCSEKSKLHGLELLAKMKDLLRRKPSLSCLTGISESRLDSFATHLRAYLLGCSNAAEANSAASSHGVHGDSATDQTECHSSSCALSKSSRLRAVEAHIGKVHSFCQGSLSPRLNTFKDEMRRPYSSIRSGAREKIKRHGDTHPITLTRSTELVTSVSASCTATSKCEDDNSRGTGPSSTLSCCLPDVLPIPLSSFSPMSIHLPLSQTGSGSLFSPYYCWCPPCPSSLQYEVAPSHLLPVSPESISLPPLSSLLSATAPVVTSVPARLTIDVAELQTLTLPSLVPDPLVPASLSVSSFTLPSSQQLPIFTPFISDPIVHIPLIDVCSSGQGYLVSAGPAISTVISPLLPNLVNPLIPQTESVVEKNARETLEMLLASAPIASGPRLMNVLPAVFNNLSENFTCDSKVNNHSAIAATSSQFDVATILTDLSCKGLCSLEEGAAQEVDGSMRGNMEEHNEGEDYDLATKSSTL</sequence>
<gene>
    <name evidence="2" type="ORF">MUK42_16463</name>
</gene>
<dbReference type="Proteomes" id="UP001055439">
    <property type="component" value="Chromosome 8"/>
</dbReference>
<reference evidence="2" key="1">
    <citation type="submission" date="2022-05" db="EMBL/GenBank/DDBJ databases">
        <title>The Musa troglodytarum L. genome provides insights into the mechanism of non-climacteric behaviour and enrichment of carotenoids.</title>
        <authorList>
            <person name="Wang J."/>
        </authorList>
    </citation>
    <scope>NUCLEOTIDE SEQUENCE</scope>
    <source>
        <tissue evidence="2">Leaf</tissue>
    </source>
</reference>
<dbReference type="PANTHER" id="PTHR36741">
    <property type="entry name" value="OS07G0100500 PROTEIN"/>
    <property type="match status" value="1"/>
</dbReference>
<accession>A0A9E7HPC1</accession>
<evidence type="ECO:0000313" key="3">
    <source>
        <dbReference type="Proteomes" id="UP001055439"/>
    </source>
</evidence>
<name>A0A9E7HPC1_9LILI</name>
<dbReference type="OrthoDB" id="1921521at2759"/>
<dbReference type="EMBL" id="CP097510">
    <property type="protein sequence ID" value="URE37470.1"/>
    <property type="molecule type" value="Genomic_DNA"/>
</dbReference>
<protein>
    <submittedName>
        <fullName evidence="2">Uncharacterized protein</fullName>
    </submittedName>
</protein>
<feature type="region of interest" description="Disordered" evidence="1">
    <location>
        <begin position="706"/>
        <end position="732"/>
    </location>
</feature>
<dbReference type="PANTHER" id="PTHR36741:SF1">
    <property type="entry name" value="OS07G0100500 PROTEIN"/>
    <property type="match status" value="1"/>
</dbReference>
<evidence type="ECO:0000256" key="1">
    <source>
        <dbReference type="SAM" id="MobiDB-lite"/>
    </source>
</evidence>
<proteinExistence type="predicted"/>